<feature type="binding site" evidence="5">
    <location>
        <position position="157"/>
    </location>
    <ligand>
        <name>Zn(2+)</name>
        <dbReference type="ChEBI" id="CHEBI:29105"/>
    </ligand>
</feature>
<reference evidence="8" key="1">
    <citation type="journal article" date="2019" name="Int. J. Syst. Evol. Microbiol.">
        <title>The Global Catalogue of Microorganisms (GCM) 10K type strain sequencing project: providing services to taxonomists for standard genome sequencing and annotation.</title>
        <authorList>
            <consortium name="The Broad Institute Genomics Platform"/>
            <consortium name="The Broad Institute Genome Sequencing Center for Infectious Disease"/>
            <person name="Wu L."/>
            <person name="Ma J."/>
        </authorList>
    </citation>
    <scope>NUCLEOTIDE SEQUENCE [LARGE SCALE GENOMIC DNA]</scope>
    <source>
        <strain evidence="8">IBRC-M 10987</strain>
    </source>
</reference>
<evidence type="ECO:0000256" key="5">
    <source>
        <dbReference type="HAMAP-Rule" id="MF_01256"/>
    </source>
</evidence>
<evidence type="ECO:0000313" key="8">
    <source>
        <dbReference type="Proteomes" id="UP001595715"/>
    </source>
</evidence>
<dbReference type="Gene3D" id="1.20.120.450">
    <property type="entry name" value="dinb family like domain"/>
    <property type="match status" value="1"/>
</dbReference>
<name>A0ABV8JX39_9BACL</name>
<evidence type="ECO:0000256" key="2">
    <source>
        <dbReference type="ARBA" id="ARBA00022723"/>
    </source>
</evidence>
<evidence type="ECO:0000259" key="6">
    <source>
        <dbReference type="Pfam" id="PF12867"/>
    </source>
</evidence>
<protein>
    <recommendedName>
        <fullName evidence="5">Putative metal-dependent hydrolase ACFOZ8_06190</fullName>
        <ecNumber evidence="5">3.-.-.-</ecNumber>
    </recommendedName>
</protein>
<comment type="subcellular location">
    <subcellularLocation>
        <location evidence="5">Cytoplasm</location>
    </subcellularLocation>
</comment>
<comment type="similarity">
    <text evidence="5">Belongs to the metal hydrolase YfiT family.</text>
</comment>
<comment type="caution">
    <text evidence="7">The sequence shown here is derived from an EMBL/GenBank/DDBJ whole genome shotgun (WGS) entry which is preliminary data.</text>
</comment>
<keyword evidence="2 5" id="KW-0479">Metal-binding</keyword>
<keyword evidence="1 5" id="KW-0963">Cytoplasm</keyword>
<dbReference type="EC" id="3.-.-.-" evidence="5"/>
<evidence type="ECO:0000256" key="4">
    <source>
        <dbReference type="ARBA" id="ARBA00022833"/>
    </source>
</evidence>
<dbReference type="Pfam" id="PF12867">
    <property type="entry name" value="DinB_2"/>
    <property type="match status" value="1"/>
</dbReference>
<gene>
    <name evidence="7" type="ORF">ACFOZ8_06190</name>
</gene>
<feature type="domain" description="DinB-like" evidence="6">
    <location>
        <begin position="28"/>
        <end position="165"/>
    </location>
</feature>
<dbReference type="RefSeq" id="WP_377717941.1">
    <property type="nucleotide sequence ID" value="NZ_JBHSAM010000015.1"/>
</dbReference>
<dbReference type="InterPro" id="IPR034660">
    <property type="entry name" value="DinB/YfiT-like"/>
</dbReference>
<comment type="cofactor">
    <cofactor evidence="5">
        <name>Zn(2+)</name>
        <dbReference type="ChEBI" id="CHEBI:29105"/>
    </cofactor>
    <text evidence="5">Binds 1 zinc ion per subunit.</text>
</comment>
<sequence length="174" mass="20180">MDYRYPIGPFAHEGTVTPEQRELWIREIEKLPAKLRLAVEGLSEEQLDTPYRDGGWTVRQVVHHVADSHMNSLTRFKLALTEEQPTIKPYAEDRWAELADAKRAPIELSLHLIEALHERWVLLLESMTEAEYARAFYHPESGETVPLDRNLGLYAWHGNHHAAHITTLRARKGW</sequence>
<proteinExistence type="inferred from homology"/>
<dbReference type="EMBL" id="JBHSAM010000015">
    <property type="protein sequence ID" value="MFC4099249.1"/>
    <property type="molecule type" value="Genomic_DNA"/>
</dbReference>
<dbReference type="InterPro" id="IPR024775">
    <property type="entry name" value="DinB-like"/>
</dbReference>
<feature type="binding site" evidence="5">
    <location>
        <position position="161"/>
    </location>
    <ligand>
        <name>Zn(2+)</name>
        <dbReference type="ChEBI" id="CHEBI:29105"/>
    </ligand>
</feature>
<keyword evidence="7" id="KW-0808">Transferase</keyword>
<keyword evidence="3 5" id="KW-0378">Hydrolase</keyword>
<comment type="function">
    <text evidence="5">Possible metal-dependent hydrolase.</text>
</comment>
<dbReference type="SUPFAM" id="SSF109854">
    <property type="entry name" value="DinB/YfiT-like putative metalloenzymes"/>
    <property type="match status" value="1"/>
</dbReference>
<dbReference type="GO" id="GO:0016740">
    <property type="term" value="F:transferase activity"/>
    <property type="evidence" value="ECO:0007669"/>
    <property type="project" value="UniProtKB-KW"/>
</dbReference>
<comment type="subunit">
    <text evidence="5">Homodimer.</text>
</comment>
<keyword evidence="8" id="KW-1185">Reference proteome</keyword>
<dbReference type="HAMAP" id="MF_01256">
    <property type="entry name" value="YfiT_hydrol"/>
    <property type="match status" value="1"/>
</dbReference>
<keyword evidence="4 5" id="KW-0862">Zinc</keyword>
<evidence type="ECO:0000256" key="3">
    <source>
        <dbReference type="ARBA" id="ARBA00022801"/>
    </source>
</evidence>
<feature type="binding site" evidence="5">
    <location>
        <position position="64"/>
    </location>
    <ligand>
        <name>Zn(2+)</name>
        <dbReference type="ChEBI" id="CHEBI:29105"/>
    </ligand>
</feature>
<accession>A0ABV8JX39</accession>
<organism evidence="7 8">
    <name type="scientific">Paenibacillus xanthanilyticus</name>
    <dbReference type="NCBI Taxonomy" id="1783531"/>
    <lineage>
        <taxon>Bacteria</taxon>
        <taxon>Bacillati</taxon>
        <taxon>Bacillota</taxon>
        <taxon>Bacilli</taxon>
        <taxon>Bacillales</taxon>
        <taxon>Paenibacillaceae</taxon>
        <taxon>Paenibacillus</taxon>
    </lineage>
</organism>
<dbReference type="NCBIfam" id="NF009807">
    <property type="entry name" value="PRK13291.1"/>
    <property type="match status" value="1"/>
</dbReference>
<evidence type="ECO:0000256" key="1">
    <source>
        <dbReference type="ARBA" id="ARBA00022490"/>
    </source>
</evidence>
<dbReference type="InterPro" id="IPR023774">
    <property type="entry name" value="Put_metal_dep_hydrolase_YfiT"/>
</dbReference>
<dbReference type="Proteomes" id="UP001595715">
    <property type="component" value="Unassembled WGS sequence"/>
</dbReference>
<evidence type="ECO:0000313" key="7">
    <source>
        <dbReference type="EMBL" id="MFC4099249.1"/>
    </source>
</evidence>